<dbReference type="EnsemblPlants" id="PGSC0003DMT400056947">
    <property type="protein sequence ID" value="PGSC0003DMT400056947"/>
    <property type="gene ID" value="PGSC0003DMG401022142"/>
</dbReference>
<proteinExistence type="predicted"/>
<sequence>MLIHKATVEAERILLIMLLILNHLMEVLLQLSVSTINFLFFFPIPSLQQCLTKLECRIGNNFLPTTKKLLLISINGNNLIQLLV</sequence>
<evidence type="ECO:0000313" key="2">
    <source>
        <dbReference type="EnsemblPlants" id="PGSC0003DMT400056946"/>
    </source>
</evidence>
<accession>M1C043</accession>
<dbReference type="AlphaFoldDB" id="M1C043"/>
<keyword evidence="1" id="KW-0472">Membrane</keyword>
<reference evidence="2" key="2">
    <citation type="submission" date="2015-06" db="UniProtKB">
        <authorList>
            <consortium name="EnsemblPlants"/>
        </authorList>
    </citation>
    <scope>IDENTIFICATION</scope>
    <source>
        <strain evidence="2">DM1-3 516 R44</strain>
    </source>
</reference>
<keyword evidence="1" id="KW-0812">Transmembrane</keyword>
<dbReference type="Gramene" id="PGSC0003DMT400056946">
    <property type="protein sequence ID" value="PGSC0003DMT400056946"/>
    <property type="gene ID" value="PGSC0003DMG401022142"/>
</dbReference>
<keyword evidence="3" id="KW-1185">Reference proteome</keyword>
<dbReference type="ExpressionAtlas" id="M1C043">
    <property type="expression patterns" value="baseline"/>
</dbReference>
<evidence type="ECO:0000313" key="3">
    <source>
        <dbReference type="Proteomes" id="UP000011115"/>
    </source>
</evidence>
<evidence type="ECO:0000256" key="1">
    <source>
        <dbReference type="SAM" id="Phobius"/>
    </source>
</evidence>
<dbReference type="HOGENOM" id="CLU_2531904_0_0_1"/>
<feature type="transmembrane region" description="Helical" evidence="1">
    <location>
        <begin position="12"/>
        <end position="42"/>
    </location>
</feature>
<reference evidence="3" key="1">
    <citation type="journal article" date="2011" name="Nature">
        <title>Genome sequence and analysis of the tuber crop potato.</title>
        <authorList>
            <consortium name="The Potato Genome Sequencing Consortium"/>
        </authorList>
    </citation>
    <scope>NUCLEOTIDE SEQUENCE [LARGE SCALE GENOMIC DNA]</scope>
    <source>
        <strain evidence="3">cv. DM1-3 516 R44</strain>
    </source>
</reference>
<name>M1C043_SOLTU</name>
<dbReference type="EnsemblPlants" id="PGSC0003DMT400056946">
    <property type="protein sequence ID" value="PGSC0003DMT400056946"/>
    <property type="gene ID" value="PGSC0003DMG401022142"/>
</dbReference>
<keyword evidence="1" id="KW-1133">Transmembrane helix</keyword>
<dbReference type="Proteomes" id="UP000011115">
    <property type="component" value="Unassembled WGS sequence"/>
</dbReference>
<protein>
    <submittedName>
        <fullName evidence="2">Uncharacterized protein</fullName>
    </submittedName>
</protein>
<dbReference type="Gramene" id="PGSC0003DMT400056947">
    <property type="protein sequence ID" value="PGSC0003DMT400056947"/>
    <property type="gene ID" value="PGSC0003DMG401022142"/>
</dbReference>
<organism evidence="2 3">
    <name type="scientific">Solanum tuberosum</name>
    <name type="common">Potato</name>
    <dbReference type="NCBI Taxonomy" id="4113"/>
    <lineage>
        <taxon>Eukaryota</taxon>
        <taxon>Viridiplantae</taxon>
        <taxon>Streptophyta</taxon>
        <taxon>Embryophyta</taxon>
        <taxon>Tracheophyta</taxon>
        <taxon>Spermatophyta</taxon>
        <taxon>Magnoliopsida</taxon>
        <taxon>eudicotyledons</taxon>
        <taxon>Gunneridae</taxon>
        <taxon>Pentapetalae</taxon>
        <taxon>asterids</taxon>
        <taxon>lamiids</taxon>
        <taxon>Solanales</taxon>
        <taxon>Solanaceae</taxon>
        <taxon>Solanoideae</taxon>
        <taxon>Solaneae</taxon>
        <taxon>Solanum</taxon>
    </lineage>
</organism>